<evidence type="ECO:0000313" key="1">
    <source>
        <dbReference type="EMBL" id="GAG76791.1"/>
    </source>
</evidence>
<dbReference type="InterPro" id="IPR036188">
    <property type="entry name" value="FAD/NAD-bd_sf"/>
</dbReference>
<gene>
    <name evidence="1" type="ORF">S01H4_35181</name>
</gene>
<organism evidence="1">
    <name type="scientific">marine sediment metagenome</name>
    <dbReference type="NCBI Taxonomy" id="412755"/>
    <lineage>
        <taxon>unclassified sequences</taxon>
        <taxon>metagenomes</taxon>
        <taxon>ecological metagenomes</taxon>
    </lineage>
</organism>
<protein>
    <submittedName>
        <fullName evidence="1">Uncharacterized protein</fullName>
    </submittedName>
</protein>
<accession>X1BXA7</accession>
<proteinExistence type="predicted"/>
<dbReference type="SUPFAM" id="SSF51905">
    <property type="entry name" value="FAD/NAD(P)-binding domain"/>
    <property type="match status" value="1"/>
</dbReference>
<dbReference type="AlphaFoldDB" id="X1BXA7"/>
<dbReference type="Pfam" id="PF13450">
    <property type="entry name" value="NAD_binding_8"/>
    <property type="match status" value="1"/>
</dbReference>
<comment type="caution">
    <text evidence="1">The sequence shown here is derived from an EMBL/GenBank/DDBJ whole genome shotgun (WGS) entry which is preliminary data.</text>
</comment>
<dbReference type="InterPro" id="IPR006311">
    <property type="entry name" value="TAT_signal"/>
</dbReference>
<sequence>MAKNNDGSELKDDGSVLSSDISRRDFVNGTLVGFGAALLSSTAPLYAARGKPVGVFNDPWTGYGGVGDYAVSNGNVASVRDAAHLIRDGLTESMMRDVEDIDEEYDMVIIGGGFSGIGAAYQFHKEQGDSRRCLILENHPVFGGEAKQNEF</sequence>
<dbReference type="EMBL" id="BART01018676">
    <property type="protein sequence ID" value="GAG76791.1"/>
    <property type="molecule type" value="Genomic_DNA"/>
</dbReference>
<name>X1BXA7_9ZZZZ</name>
<feature type="non-terminal residue" evidence="1">
    <location>
        <position position="151"/>
    </location>
</feature>
<dbReference type="Gene3D" id="3.50.50.60">
    <property type="entry name" value="FAD/NAD(P)-binding domain"/>
    <property type="match status" value="1"/>
</dbReference>
<reference evidence="1" key="1">
    <citation type="journal article" date="2014" name="Front. Microbiol.">
        <title>High frequency of phylogenetically diverse reductive dehalogenase-homologous genes in deep subseafloor sedimentary metagenomes.</title>
        <authorList>
            <person name="Kawai M."/>
            <person name="Futagami T."/>
            <person name="Toyoda A."/>
            <person name="Takaki Y."/>
            <person name="Nishi S."/>
            <person name="Hori S."/>
            <person name="Arai W."/>
            <person name="Tsubouchi T."/>
            <person name="Morono Y."/>
            <person name="Uchiyama I."/>
            <person name="Ito T."/>
            <person name="Fujiyama A."/>
            <person name="Inagaki F."/>
            <person name="Takami H."/>
        </authorList>
    </citation>
    <scope>NUCLEOTIDE SEQUENCE</scope>
    <source>
        <strain evidence="1">Expedition CK06-06</strain>
    </source>
</reference>
<dbReference type="PROSITE" id="PS51318">
    <property type="entry name" value="TAT"/>
    <property type="match status" value="1"/>
</dbReference>